<dbReference type="Proteomes" id="UP000490922">
    <property type="component" value="Unassembled WGS sequence"/>
</dbReference>
<keyword evidence="2" id="KW-0233">DNA recombination</keyword>
<keyword evidence="1" id="KW-0238">DNA-binding</keyword>
<feature type="domain" description="Recombinase" evidence="4">
    <location>
        <begin position="154"/>
        <end position="263"/>
    </location>
</feature>
<reference evidence="5 6" key="1">
    <citation type="submission" date="2019-09" db="EMBL/GenBank/DDBJ databases">
        <title>Flavobacterium sp. nov., isolated from glacier ice.</title>
        <authorList>
            <person name="Liu Q."/>
        </authorList>
    </citation>
    <scope>NUCLEOTIDE SEQUENCE [LARGE SCALE GENOMIC DNA]</scope>
    <source>
        <strain evidence="5 6">NBRC 112527</strain>
    </source>
</reference>
<proteinExistence type="predicted"/>
<evidence type="ECO:0000313" key="5">
    <source>
        <dbReference type="EMBL" id="KAB1155494.1"/>
    </source>
</evidence>
<accession>A0A7J5AD64</accession>
<dbReference type="GO" id="GO:0003677">
    <property type="term" value="F:DNA binding"/>
    <property type="evidence" value="ECO:0007669"/>
    <property type="project" value="UniProtKB-KW"/>
</dbReference>
<dbReference type="InterPro" id="IPR036162">
    <property type="entry name" value="Resolvase-like_N_sf"/>
</dbReference>
<dbReference type="EMBL" id="WAEM01000005">
    <property type="protein sequence ID" value="KAB1155494.1"/>
    <property type="molecule type" value="Genomic_DNA"/>
</dbReference>
<dbReference type="SMART" id="SM00857">
    <property type="entry name" value="Resolvase"/>
    <property type="match status" value="1"/>
</dbReference>
<evidence type="ECO:0000259" key="3">
    <source>
        <dbReference type="PROSITE" id="PS51736"/>
    </source>
</evidence>
<dbReference type="OrthoDB" id="9815006at2"/>
<dbReference type="InterPro" id="IPR011109">
    <property type="entry name" value="DNA_bind_recombinase_dom"/>
</dbReference>
<keyword evidence="6" id="KW-1185">Reference proteome</keyword>
<evidence type="ECO:0000256" key="2">
    <source>
        <dbReference type="ARBA" id="ARBA00023172"/>
    </source>
</evidence>
<dbReference type="PROSITE" id="PS51736">
    <property type="entry name" value="RECOMBINASES_3"/>
    <property type="match status" value="1"/>
</dbReference>
<feature type="domain" description="Resolvase/invertase-type recombinase catalytic" evidence="3">
    <location>
        <begin position="3"/>
        <end position="151"/>
    </location>
</feature>
<dbReference type="InterPro" id="IPR038109">
    <property type="entry name" value="DNA_bind_recomb_sf"/>
</dbReference>
<dbReference type="Pfam" id="PF07508">
    <property type="entry name" value="Recombinase"/>
    <property type="match status" value="1"/>
</dbReference>
<dbReference type="Gene3D" id="3.40.50.1390">
    <property type="entry name" value="Resolvase, N-terminal catalytic domain"/>
    <property type="match status" value="1"/>
</dbReference>
<dbReference type="Pfam" id="PF00239">
    <property type="entry name" value="Resolvase"/>
    <property type="match status" value="1"/>
</dbReference>
<dbReference type="AlphaFoldDB" id="A0A7J5AD64"/>
<gene>
    <name evidence="5" type="ORF">F6464_10275</name>
</gene>
<dbReference type="PROSITE" id="PS51737">
    <property type="entry name" value="RECOMBINASE_DNA_BIND"/>
    <property type="match status" value="1"/>
</dbReference>
<dbReference type="SUPFAM" id="SSF53041">
    <property type="entry name" value="Resolvase-like"/>
    <property type="match status" value="1"/>
</dbReference>
<evidence type="ECO:0000259" key="4">
    <source>
        <dbReference type="PROSITE" id="PS51737"/>
    </source>
</evidence>
<protein>
    <submittedName>
        <fullName evidence="5">Recombinase family protein</fullName>
    </submittedName>
</protein>
<dbReference type="InterPro" id="IPR006119">
    <property type="entry name" value="Resolv_N"/>
</dbReference>
<evidence type="ECO:0000256" key="1">
    <source>
        <dbReference type="ARBA" id="ARBA00023125"/>
    </source>
</evidence>
<sequence length="337" mass="39249">MKNVILHVRVSTDEQAGRVYSLRDQEQKLLTYCQNYNFNVLHIFKEDFSAKTFKRPEFRKLLEYCKKNKKDIHQMIFIKWDRFSRNTAESYQMIGVFNQLAIQVNAIEQPLDLTVPEQGLMLAVYISIPEVENQRRSSGMRRAFKEGRYVGNAPKGYSNGMDSSKKPLLVPNGDAKFIQEGFELIATGIYNQKEVFNKLKAKGFKSSMTAIASIFRNHLYYGGVFIKGYKEEEETVVDGIHEPIITKKLFLKVQDILNNRCKKYHTAHKKINEKFPLKGFLTCPACSTPLTASSSKGRSKHYTYYHCIRPCNERYRLEDINLWFADFLQSIRIEKPF</sequence>
<dbReference type="PANTHER" id="PTHR30461">
    <property type="entry name" value="DNA-INVERTASE FROM LAMBDOID PROPHAGE"/>
    <property type="match status" value="1"/>
</dbReference>
<dbReference type="Gene3D" id="3.90.1750.20">
    <property type="entry name" value="Putative Large Serine Recombinase, Chain B, Domain 2"/>
    <property type="match status" value="1"/>
</dbReference>
<organism evidence="5 6">
    <name type="scientific">Flavobacterium luteum</name>
    <dbReference type="NCBI Taxonomy" id="2026654"/>
    <lineage>
        <taxon>Bacteria</taxon>
        <taxon>Pseudomonadati</taxon>
        <taxon>Bacteroidota</taxon>
        <taxon>Flavobacteriia</taxon>
        <taxon>Flavobacteriales</taxon>
        <taxon>Flavobacteriaceae</taxon>
        <taxon>Flavobacterium</taxon>
    </lineage>
</organism>
<dbReference type="CDD" id="cd00338">
    <property type="entry name" value="Ser_Recombinase"/>
    <property type="match status" value="1"/>
</dbReference>
<name>A0A7J5AD64_9FLAO</name>
<dbReference type="RefSeq" id="WP_151107721.1">
    <property type="nucleotide sequence ID" value="NZ_WAEM01000005.1"/>
</dbReference>
<comment type="caution">
    <text evidence="5">The sequence shown here is derived from an EMBL/GenBank/DDBJ whole genome shotgun (WGS) entry which is preliminary data.</text>
</comment>
<dbReference type="InterPro" id="IPR050639">
    <property type="entry name" value="SSR_resolvase"/>
</dbReference>
<dbReference type="PANTHER" id="PTHR30461:SF2">
    <property type="entry name" value="SERINE RECOMBINASE PINE-RELATED"/>
    <property type="match status" value="1"/>
</dbReference>
<evidence type="ECO:0000313" key="6">
    <source>
        <dbReference type="Proteomes" id="UP000490922"/>
    </source>
</evidence>
<dbReference type="GO" id="GO:0000150">
    <property type="term" value="F:DNA strand exchange activity"/>
    <property type="evidence" value="ECO:0007669"/>
    <property type="project" value="InterPro"/>
</dbReference>